<organism evidence="1 2">
    <name type="scientific">Methanococcus voltae</name>
    <dbReference type="NCBI Taxonomy" id="2188"/>
    <lineage>
        <taxon>Archaea</taxon>
        <taxon>Methanobacteriati</taxon>
        <taxon>Methanobacteriota</taxon>
        <taxon>Methanomada group</taxon>
        <taxon>Methanococci</taxon>
        <taxon>Methanococcales</taxon>
        <taxon>Methanococcaceae</taxon>
        <taxon>Methanococcus</taxon>
    </lineage>
</organism>
<accession>A0A8J7S631</accession>
<sequence length="114" mass="13156">MVKKELLSKLNGPEDMIEMKMAKNIMKYTSLTMFKADLLNLKKDKKALLLKNNINEYIIAIDAEINQICKDISKYMISKNLDRMDCFGIGITVIFHKELGTIAFTVNPDYNFEL</sequence>
<comment type="caution">
    <text evidence="1">The sequence shown here is derived from an EMBL/GenBank/DDBJ whole genome shotgun (WGS) entry which is preliminary data.</text>
</comment>
<protein>
    <submittedName>
        <fullName evidence="1">Uncharacterized protein</fullName>
    </submittedName>
</protein>
<dbReference type="RefSeq" id="WP_209591714.1">
    <property type="nucleotide sequence ID" value="NZ_JAGGMV010000009.1"/>
</dbReference>
<gene>
    <name evidence="1" type="ORF">J3E07_001641</name>
</gene>
<evidence type="ECO:0000313" key="1">
    <source>
        <dbReference type="EMBL" id="MBP2202200.1"/>
    </source>
</evidence>
<name>A0A8J7S631_METVO</name>
<reference evidence="1" key="1">
    <citation type="submission" date="2021-03" db="EMBL/GenBank/DDBJ databases">
        <title>Genomic Encyclopedia of Type Strains, Phase IV (KMG-V): Genome sequencing to study the core and pangenomes of soil and plant-associated prokaryotes.</title>
        <authorList>
            <person name="Whitman W."/>
        </authorList>
    </citation>
    <scope>NUCLEOTIDE SEQUENCE</scope>
    <source>
        <strain evidence="1">C4</strain>
    </source>
</reference>
<evidence type="ECO:0000313" key="2">
    <source>
        <dbReference type="Proteomes" id="UP000740329"/>
    </source>
</evidence>
<dbReference type="EMBL" id="JAGGMV010000009">
    <property type="protein sequence ID" value="MBP2202200.1"/>
    <property type="molecule type" value="Genomic_DNA"/>
</dbReference>
<dbReference type="Proteomes" id="UP000740329">
    <property type="component" value="Unassembled WGS sequence"/>
</dbReference>
<dbReference type="AlphaFoldDB" id="A0A8J7S631"/>
<proteinExistence type="predicted"/>